<dbReference type="EMBL" id="CM020618">
    <property type="protein sequence ID" value="KAK1860743.1"/>
    <property type="molecule type" value="Genomic_DNA"/>
</dbReference>
<organism evidence="1 2">
    <name type="scientific">Pyropia yezoensis</name>
    <name type="common">Susabi-nori</name>
    <name type="synonym">Porphyra yezoensis</name>
    <dbReference type="NCBI Taxonomy" id="2788"/>
    <lineage>
        <taxon>Eukaryota</taxon>
        <taxon>Rhodophyta</taxon>
        <taxon>Bangiophyceae</taxon>
        <taxon>Bangiales</taxon>
        <taxon>Bangiaceae</taxon>
        <taxon>Pyropia</taxon>
    </lineage>
</organism>
<evidence type="ECO:0000313" key="2">
    <source>
        <dbReference type="Proteomes" id="UP000798662"/>
    </source>
</evidence>
<sequence length="1184" mass="126700">MDGRPGRLSAGDSAGGSCTDPLNEQWTWKVEACKDSVCLLTVVHGNGEIWKGTGWVVRNDGIVAALVSARHVFRYALAVEDKGAGMALTGTVSATFGSGETVDLSNARALLAPENSDDGASRQPDVAVLVLPPGRSFPARPVPCLVDTTRASEVSGGGKCSLLHYPAGATQVVLEPHGQLDINELSGSNLSPPWEVRFQARTAPGSSGGMLLDADCRAFAVHVRAKGASGVRRAVLLSVVHGRLGDASPWHDVAPVEHQRVRAFHLPQVSDFFIGRREALKKLTQKVREKGAAVVASTGLPGVGKSFLAIKWAHTQRQMGVYSVIAWLRAERIRDLEADLVTLGKWLGFITASAGQSRRNRALSITAHLEARPGVGTLLVFDNARSFQDLEEFVPKGDGCNSLFTARDSNLFPTSALLPLCPFTMKESLALLRVVSGMELDGASELHAMELCDEVGHLPLAVHFLATYAARSGLEFAEVLKRVQGKVMLARPLTVEGQLDYAGRKSVVGAVQLVLDQLDDANRASLNRLTMLAPDRVPQDALLRGAETDRLLDFSIVSYPDVGFISIHRLVQSVALGRMPRHVRKQVANELLDSMLEFTKDFSDANQESWEPVRVISTHAEALLRKMDVETRDESAERTSSSARWDLVERLRKYFIATAAFDPAALEAALRWSRFLMSEMSALLGPRHSGSISAVMTTAGVLESCGQFVEAEELYRAVERSNVESLGDDHPSVATTRRSIADLLVKTGKFDEALVLYQRVEKAEVAALGDDHPNVATTRDGTARLLVETGRLDEALMLYRAVERTQVAALGHGHSSVATTRLGIAGVLADMGKLDEALVLYRVVEEAEVVALGDGHPTLASTRNKIAGVLANMGKFEEALVLYRAVEIVKMAELGDVHPAVASTCYNIAGVLADMGKLDEALVQYRVVEEAELAALGDGHPAVASTRYNIACVLADTGKFEEALVLYRVVEEAEVAALGDGHPSVATTRHNIAGVLANMGKFEEALVLYRAVENVKVAALGDGHPSVATTRHNIAGVLANMGKFEEALVLYRVVEEAEVAALGDGHPSVASTRHNIAGVLANMGEFEEALVLYRAVENVKVAALGDGHPSVATTRHNIAGVLADTGKLDEALVLYRVVEEAELVELGDGHPTLASTRNKIAGVLAKMGEQVRGGAGAVPGGRGG</sequence>
<dbReference type="Proteomes" id="UP000798662">
    <property type="component" value="Chromosome 1"/>
</dbReference>
<evidence type="ECO:0000313" key="1">
    <source>
        <dbReference type="EMBL" id="KAK1860743.1"/>
    </source>
</evidence>
<proteinExistence type="predicted"/>
<gene>
    <name evidence="1" type="ORF">I4F81_003331</name>
</gene>
<reference evidence="1" key="1">
    <citation type="submission" date="2019-11" db="EMBL/GenBank/DDBJ databases">
        <title>Nori genome reveals adaptations in red seaweeds to the harsh intertidal environment.</title>
        <authorList>
            <person name="Wang D."/>
            <person name="Mao Y."/>
        </authorList>
    </citation>
    <scope>NUCLEOTIDE SEQUENCE</scope>
    <source>
        <tissue evidence="1">Gametophyte</tissue>
    </source>
</reference>
<name>A0ACC3BT21_PYRYE</name>
<accession>A0ACC3BT21</accession>
<keyword evidence="2" id="KW-1185">Reference proteome</keyword>
<comment type="caution">
    <text evidence="1">The sequence shown here is derived from an EMBL/GenBank/DDBJ whole genome shotgun (WGS) entry which is preliminary data.</text>
</comment>
<protein>
    <submittedName>
        <fullName evidence="1">Uncharacterized protein</fullName>
    </submittedName>
</protein>